<comment type="caution">
    <text evidence="3">The sequence shown here is derived from an EMBL/GenBank/DDBJ whole genome shotgun (WGS) entry which is preliminary data.</text>
</comment>
<organism evidence="3 4">
    <name type="scientific">Protopolystoma xenopodis</name>
    <dbReference type="NCBI Taxonomy" id="117903"/>
    <lineage>
        <taxon>Eukaryota</taxon>
        <taxon>Metazoa</taxon>
        <taxon>Spiralia</taxon>
        <taxon>Lophotrochozoa</taxon>
        <taxon>Platyhelminthes</taxon>
        <taxon>Monogenea</taxon>
        <taxon>Polyopisthocotylea</taxon>
        <taxon>Polystomatidea</taxon>
        <taxon>Polystomatidae</taxon>
        <taxon>Protopolystoma</taxon>
    </lineage>
</organism>
<name>A0A3S5BWU4_9PLAT</name>
<reference evidence="3" key="1">
    <citation type="submission" date="2018-11" db="EMBL/GenBank/DDBJ databases">
        <authorList>
            <consortium name="Pathogen Informatics"/>
        </authorList>
    </citation>
    <scope>NUCLEOTIDE SEQUENCE</scope>
</reference>
<evidence type="ECO:0000256" key="2">
    <source>
        <dbReference type="SAM" id="Phobius"/>
    </source>
</evidence>
<dbReference type="AlphaFoldDB" id="A0A3S5BWU4"/>
<keyword evidence="2" id="KW-0812">Transmembrane</keyword>
<evidence type="ECO:0000313" key="3">
    <source>
        <dbReference type="EMBL" id="VEL22158.1"/>
    </source>
</evidence>
<protein>
    <submittedName>
        <fullName evidence="3">Uncharacterized protein</fullName>
    </submittedName>
</protein>
<sequence length="102" mass="11301">MPLLGTTVSRRHSLPASLLVCQPVCVCVCVCLRVYLNSLMRGLTAGNRTPTAQGDRPSRTIRSDDARGFCRPNRAKRQTPNAGRRTTHVERQNVKRKPSGTE</sequence>
<keyword evidence="2" id="KW-1133">Transmembrane helix</keyword>
<feature type="transmembrane region" description="Helical" evidence="2">
    <location>
        <begin position="12"/>
        <end position="36"/>
    </location>
</feature>
<keyword evidence="2" id="KW-0472">Membrane</keyword>
<dbReference type="EMBL" id="CAAALY010054966">
    <property type="protein sequence ID" value="VEL22158.1"/>
    <property type="molecule type" value="Genomic_DNA"/>
</dbReference>
<keyword evidence="4" id="KW-1185">Reference proteome</keyword>
<feature type="region of interest" description="Disordered" evidence="1">
    <location>
        <begin position="43"/>
        <end position="102"/>
    </location>
</feature>
<evidence type="ECO:0000313" key="4">
    <source>
        <dbReference type="Proteomes" id="UP000784294"/>
    </source>
</evidence>
<evidence type="ECO:0000256" key="1">
    <source>
        <dbReference type="SAM" id="MobiDB-lite"/>
    </source>
</evidence>
<accession>A0A3S5BWU4</accession>
<dbReference type="Proteomes" id="UP000784294">
    <property type="component" value="Unassembled WGS sequence"/>
</dbReference>
<proteinExistence type="predicted"/>
<feature type="compositionally biased region" description="Basic and acidic residues" evidence="1">
    <location>
        <begin position="56"/>
        <end position="68"/>
    </location>
</feature>
<gene>
    <name evidence="3" type="ORF">PXEA_LOCUS15598</name>
</gene>